<comment type="similarity">
    <text evidence="1">Belongs to the protein kinase superfamily. CMGC Ser/Thr protein kinase family. GSK-3 subfamily.</text>
</comment>
<evidence type="ECO:0000256" key="1">
    <source>
        <dbReference type="ARBA" id="ARBA00005527"/>
    </source>
</evidence>
<keyword evidence="2" id="KW-0723">Serine/threonine-protein kinase</keyword>
<feature type="domain" description="Protein kinase" evidence="7">
    <location>
        <begin position="5"/>
        <end position="317"/>
    </location>
</feature>
<dbReference type="PANTHER" id="PTHR24057:SF18">
    <property type="entry name" value="SERINE_THREONINE-PROTEIN KINASE R03D7.5-RELATED"/>
    <property type="match status" value="1"/>
</dbReference>
<dbReference type="InterPro" id="IPR050591">
    <property type="entry name" value="GSK-3"/>
</dbReference>
<organism evidence="8 9">
    <name type="scientific">Caenorhabditis japonica</name>
    <dbReference type="NCBI Taxonomy" id="281687"/>
    <lineage>
        <taxon>Eukaryota</taxon>
        <taxon>Metazoa</taxon>
        <taxon>Ecdysozoa</taxon>
        <taxon>Nematoda</taxon>
        <taxon>Chromadorea</taxon>
        <taxon>Rhabditida</taxon>
        <taxon>Rhabditina</taxon>
        <taxon>Rhabditomorpha</taxon>
        <taxon>Rhabditoidea</taxon>
        <taxon>Rhabditidae</taxon>
        <taxon>Peloderinae</taxon>
        <taxon>Caenorhabditis</taxon>
    </lineage>
</organism>
<reference evidence="8" key="2">
    <citation type="submission" date="2022-06" db="UniProtKB">
        <authorList>
            <consortium name="EnsemblMetazoa"/>
        </authorList>
    </citation>
    <scope>IDENTIFICATION</scope>
    <source>
        <strain evidence="8">DF5081</strain>
    </source>
</reference>
<keyword evidence="5" id="KW-0418">Kinase</keyword>
<dbReference type="GO" id="GO:0032436">
    <property type="term" value="P:positive regulation of proteasomal ubiquitin-dependent protein catabolic process"/>
    <property type="evidence" value="ECO:0007669"/>
    <property type="project" value="TreeGrafter"/>
</dbReference>
<dbReference type="PROSITE" id="PS50011">
    <property type="entry name" value="PROTEIN_KINASE_DOM"/>
    <property type="match status" value="1"/>
</dbReference>
<evidence type="ECO:0000259" key="7">
    <source>
        <dbReference type="PROSITE" id="PS50011"/>
    </source>
</evidence>
<evidence type="ECO:0000256" key="5">
    <source>
        <dbReference type="ARBA" id="ARBA00022777"/>
    </source>
</evidence>
<evidence type="ECO:0000256" key="4">
    <source>
        <dbReference type="ARBA" id="ARBA00022741"/>
    </source>
</evidence>
<dbReference type="GO" id="GO:0005829">
    <property type="term" value="C:cytosol"/>
    <property type="evidence" value="ECO:0007669"/>
    <property type="project" value="TreeGrafter"/>
</dbReference>
<dbReference type="Gene3D" id="1.10.510.10">
    <property type="entry name" value="Transferase(Phosphotransferase) domain 1"/>
    <property type="match status" value="1"/>
</dbReference>
<dbReference type="GO" id="GO:0090090">
    <property type="term" value="P:negative regulation of canonical Wnt signaling pathway"/>
    <property type="evidence" value="ECO:0007669"/>
    <property type="project" value="TreeGrafter"/>
</dbReference>
<dbReference type="GO" id="GO:0030424">
    <property type="term" value="C:axon"/>
    <property type="evidence" value="ECO:0007669"/>
    <property type="project" value="TreeGrafter"/>
</dbReference>
<dbReference type="FunFam" id="1.10.510.10:FF:000624">
    <property type="entry name" value="Mitogen-activated protein kinase"/>
    <property type="match status" value="1"/>
</dbReference>
<dbReference type="Gene3D" id="3.30.200.20">
    <property type="entry name" value="Phosphorylase Kinase, domain 1"/>
    <property type="match status" value="1"/>
</dbReference>
<dbReference type="GO" id="GO:0007165">
    <property type="term" value="P:signal transduction"/>
    <property type="evidence" value="ECO:0007669"/>
    <property type="project" value="TreeGrafter"/>
</dbReference>
<dbReference type="InterPro" id="IPR000719">
    <property type="entry name" value="Prot_kinase_dom"/>
</dbReference>
<proteinExistence type="inferred from homology"/>
<keyword evidence="6" id="KW-0067">ATP-binding</keyword>
<evidence type="ECO:0000256" key="2">
    <source>
        <dbReference type="ARBA" id="ARBA00022527"/>
    </source>
</evidence>
<evidence type="ECO:0000256" key="3">
    <source>
        <dbReference type="ARBA" id="ARBA00022679"/>
    </source>
</evidence>
<dbReference type="GO" id="GO:0070507">
    <property type="term" value="P:regulation of microtubule cytoskeleton organization"/>
    <property type="evidence" value="ECO:0007669"/>
    <property type="project" value="TreeGrafter"/>
</dbReference>
<dbReference type="GO" id="GO:0004674">
    <property type="term" value="F:protein serine/threonine kinase activity"/>
    <property type="evidence" value="ECO:0007669"/>
    <property type="project" value="UniProtKB-KW"/>
</dbReference>
<keyword evidence="3" id="KW-0808">Transferase</keyword>
<keyword evidence="4" id="KW-0547">Nucleotide-binding</keyword>
<dbReference type="GO" id="GO:0030154">
    <property type="term" value="P:cell differentiation"/>
    <property type="evidence" value="ECO:0007669"/>
    <property type="project" value="TreeGrafter"/>
</dbReference>
<dbReference type="GO" id="GO:0005634">
    <property type="term" value="C:nucleus"/>
    <property type="evidence" value="ECO:0007669"/>
    <property type="project" value="TreeGrafter"/>
</dbReference>
<dbReference type="GO" id="GO:0005524">
    <property type="term" value="F:ATP binding"/>
    <property type="evidence" value="ECO:0007669"/>
    <property type="project" value="UniProtKB-KW"/>
</dbReference>
<evidence type="ECO:0000256" key="6">
    <source>
        <dbReference type="ARBA" id="ARBA00022840"/>
    </source>
</evidence>
<dbReference type="SMART" id="SM00220">
    <property type="entry name" value="S_TKc"/>
    <property type="match status" value="1"/>
</dbReference>
<reference evidence="9" key="1">
    <citation type="submission" date="2010-08" db="EMBL/GenBank/DDBJ databases">
        <authorList>
            <consortium name="Caenorhabditis japonica Sequencing Consortium"/>
            <person name="Wilson R.K."/>
        </authorList>
    </citation>
    <scope>NUCLEOTIDE SEQUENCE [LARGE SCALE GENOMIC DNA]</scope>
    <source>
        <strain evidence="9">DF5081</strain>
    </source>
</reference>
<keyword evidence="9" id="KW-1185">Reference proteome</keyword>
<dbReference type="Proteomes" id="UP000005237">
    <property type="component" value="Unassembled WGS sequence"/>
</dbReference>
<dbReference type="AlphaFoldDB" id="A0A8R1DMB3"/>
<dbReference type="PROSITE" id="PS00108">
    <property type="entry name" value="PROTEIN_KINASE_ST"/>
    <property type="match status" value="1"/>
</dbReference>
<dbReference type="InterPro" id="IPR011009">
    <property type="entry name" value="Kinase-like_dom_sf"/>
</dbReference>
<dbReference type="Pfam" id="PF00069">
    <property type="entry name" value="Pkinase"/>
    <property type="match status" value="1"/>
</dbReference>
<accession>A0A8R1DMB3</accession>
<protein>
    <submittedName>
        <fullName evidence="8">Protein kinase domain-containing protein</fullName>
    </submittedName>
</protein>
<dbReference type="EnsemblMetazoa" id="CJA05469a.1">
    <property type="protein sequence ID" value="CJA05469a.1"/>
    <property type="gene ID" value="WBGene00124673"/>
</dbReference>
<name>A0A8R1DMB3_CAEJA</name>
<evidence type="ECO:0000313" key="8">
    <source>
        <dbReference type="EnsemblMetazoa" id="CJA05469a.1"/>
    </source>
</evidence>
<sequence length="363" mass="41600">MNIHLQDMSLFASGAFSNVYRGMARSETSNRQQEIVIKKTWPRHRGAPLEVKILGKLNRLKHKNIVRLLYSYQKEHDGKICLALIFEYVPLNLHQFLKENNRKIDILEVKLITWQLFRGQAHLQRMEICHRDIKPQNLLYNADTGLLKISDFGSSAFQAPKTAHPSYHVTRYYRPPELLLGAKNYGCEIDIWSCGCVFAELLKGGVFLAGRNTNNQLEQIFDLLGKPSPDELHAMHASQTKFIEISMSYEETSRKMADFSYMLNQTPSCLKERRTAVFNTEINQKDMTESVQLLRQILVYNPQKRLSGVDFLVSPYFQQVFAEGAVRANKKKITCVTANDWSAVKNGDTTITMESISTDETAL</sequence>
<dbReference type="SUPFAM" id="SSF56112">
    <property type="entry name" value="Protein kinase-like (PK-like)"/>
    <property type="match status" value="1"/>
</dbReference>
<evidence type="ECO:0000313" key="9">
    <source>
        <dbReference type="Proteomes" id="UP000005237"/>
    </source>
</evidence>
<dbReference type="PANTHER" id="PTHR24057">
    <property type="entry name" value="GLYCOGEN SYNTHASE KINASE-3 ALPHA"/>
    <property type="match status" value="1"/>
</dbReference>
<dbReference type="InterPro" id="IPR008271">
    <property type="entry name" value="Ser/Thr_kinase_AS"/>
</dbReference>